<evidence type="ECO:0000313" key="1">
    <source>
        <dbReference type="EMBL" id="PZA13952.1"/>
    </source>
</evidence>
<gene>
    <name evidence="1" type="ORF">DNX69_00545</name>
</gene>
<sequence length="794" mass="88128">MTKLVTGTIPNLVNGVSQQAPALRLPTQAESQDGYYSTIVEGLKDRPPTEHIAKILDTLPERVFTHIINRDINEKYLVVFDPVDGILRVYDFLGVEREVFYPRGFNYLAGADPASLRAVTVADYTFITNTTVATAMDAEVAPLRKPEALVNVLAGNYGKTYCIYINGVVAAKYETPDGDQASEAPYVDTVYIAAQLDASLQANGFNANGWHSNRYQNAIHIFHEQGVNFNIDVQDGYNGNAMKVAKGRVQRFSDLPQFGPDGFVTEVIGDKGTTGDNYFVRFEKGTDGPGVWKECVKPGTKLYLKAATMPHALISEADGTFTFDEIEWDPRKCGDEDTSPNPSFVGDYIEDVFFHRNRLGFLSGENAIMSRNGSFFDFFRTTASAVLDDDPIDVGASHVKVSLLKHAVPYQDQLVLFSEQTQFTVSGNDLLTPKTVSIRPQTEYVCDGNVRPVGLGQTIFFAARRGEFTALWEYAIDKVSQTASASEVTAHVPAYVPSGIRKMAGTSNEGVLAMIASSDPTRIYIYRYYVSTDGQRLQAAWQKWTLPGNPELLNIEFIESDMYVVAKREDGVYLEKIRMQPNAFDAGLGFLVHLDRRIHSDKLPAPVYSPSFNYTVYTLPYMPSENIVAVTSPGGATLPAIELPVAVISTNGRQVALRGDTRAAKVWFGEPYERRYRFSRFFLRQPSANGGSTAVQTGRLQIKQMTLAHNNSAYFRVIVSPEGRQPYVYEYTGRTLGDANNILGHIPMRAGKMSIPILSRNDRVTIEIVSDSWMPSAFINAEWTGIHNEKAREL</sequence>
<dbReference type="EMBL" id="QKQS01000001">
    <property type="protein sequence ID" value="PZA13952.1"/>
    <property type="molecule type" value="Genomic_DNA"/>
</dbReference>
<evidence type="ECO:0008006" key="3">
    <source>
        <dbReference type="Google" id="ProtNLM"/>
    </source>
</evidence>
<evidence type="ECO:0000313" key="2">
    <source>
        <dbReference type="Proteomes" id="UP000248134"/>
    </source>
</evidence>
<protein>
    <recommendedName>
        <fullName evidence="3">Tail tubular protein B</fullName>
    </recommendedName>
</protein>
<comment type="caution">
    <text evidence="1">The sequence shown here is derived from an EMBL/GenBank/DDBJ whole genome shotgun (WGS) entry which is preliminary data.</text>
</comment>
<dbReference type="Proteomes" id="UP000248134">
    <property type="component" value="Unassembled WGS sequence"/>
</dbReference>
<dbReference type="AlphaFoldDB" id="A0A323ULE8"/>
<dbReference type="Pfam" id="PF25675">
    <property type="entry name" value="Phage_nozzle"/>
    <property type="match status" value="1"/>
</dbReference>
<reference evidence="1 2" key="1">
    <citation type="submission" date="2018-06" db="EMBL/GenBank/DDBJ databases">
        <title>Draft Whole-Genome Sequence of the purple photosynthetic bacterium Rhodospeudomonas palustris XCP.</title>
        <authorList>
            <person name="Rayyan A."/>
            <person name="Meyer T.E."/>
            <person name="Kyndt J.A."/>
        </authorList>
    </citation>
    <scope>NUCLEOTIDE SEQUENCE [LARGE SCALE GENOMIC DNA]</scope>
    <source>
        <strain evidence="1 2">XCP</strain>
    </source>
</reference>
<name>A0A323ULE8_RHOPL</name>
<proteinExistence type="predicted"/>
<dbReference type="RefSeq" id="WP_110783960.1">
    <property type="nucleotide sequence ID" value="NZ_QKQS01000001.1"/>
</dbReference>
<accession>A0A323ULE8</accession>
<dbReference type="OrthoDB" id="5465414at2"/>
<organism evidence="1 2">
    <name type="scientific">Rhodopseudomonas palustris</name>
    <dbReference type="NCBI Taxonomy" id="1076"/>
    <lineage>
        <taxon>Bacteria</taxon>
        <taxon>Pseudomonadati</taxon>
        <taxon>Pseudomonadota</taxon>
        <taxon>Alphaproteobacteria</taxon>
        <taxon>Hyphomicrobiales</taxon>
        <taxon>Nitrobacteraceae</taxon>
        <taxon>Rhodopseudomonas</taxon>
    </lineage>
</organism>
<dbReference type="InterPro" id="IPR058003">
    <property type="entry name" value="Phage_gp12"/>
</dbReference>